<feature type="region of interest" description="Disordered" evidence="2">
    <location>
        <begin position="97"/>
        <end position="129"/>
    </location>
</feature>
<accession>A0A430KXL7</accession>
<comment type="caution">
    <text evidence="3">The sequence shown here is derived from an EMBL/GenBank/DDBJ whole genome shotgun (WGS) entry which is preliminary data.</text>
</comment>
<dbReference type="AlphaFoldDB" id="A0A430KXL7"/>
<evidence type="ECO:0000313" key="4">
    <source>
        <dbReference type="Proteomes" id="UP000287124"/>
    </source>
</evidence>
<evidence type="ECO:0000313" key="3">
    <source>
        <dbReference type="EMBL" id="RTE68239.1"/>
    </source>
</evidence>
<feature type="coiled-coil region" evidence="1">
    <location>
        <begin position="151"/>
        <end position="185"/>
    </location>
</feature>
<gene>
    <name evidence="3" type="ORF">BHE90_017384</name>
</gene>
<organism evidence="3 4">
    <name type="scientific">Fusarium euwallaceae</name>
    <dbReference type="NCBI Taxonomy" id="1147111"/>
    <lineage>
        <taxon>Eukaryota</taxon>
        <taxon>Fungi</taxon>
        <taxon>Dikarya</taxon>
        <taxon>Ascomycota</taxon>
        <taxon>Pezizomycotina</taxon>
        <taxon>Sordariomycetes</taxon>
        <taxon>Hypocreomycetidae</taxon>
        <taxon>Hypocreales</taxon>
        <taxon>Nectriaceae</taxon>
        <taxon>Fusarium</taxon>
        <taxon>Fusarium solani species complex</taxon>
    </lineage>
</organism>
<evidence type="ECO:0000256" key="1">
    <source>
        <dbReference type="SAM" id="Coils"/>
    </source>
</evidence>
<sequence>MSKSITAEKAPNSRSPVGTRENRKVAREQCREALADHINKRTGLEIQPSQVRLYRTEKSGYSWKVHNDPIRPLFSRGLSNIGIAALQKLRSEVGDSFEAVPSRTGGTPHEPEIIPRPAPNQSHNSASRGAETDYVRFQGVDYYGHSFSQHLAREEAESRRLGIELQNTNAQLEISLQQLQECTAQLQGTVKMKEYYESFLLKIFLAMNDIGPVVEGLREVSFRALSGHSDTEQAPNTFQYENMQYAVL</sequence>
<evidence type="ECO:0000256" key="2">
    <source>
        <dbReference type="SAM" id="MobiDB-lite"/>
    </source>
</evidence>
<keyword evidence="1" id="KW-0175">Coiled coil</keyword>
<reference evidence="3 4" key="1">
    <citation type="submission" date="2017-06" db="EMBL/GenBank/DDBJ databases">
        <title>Comparative genomic analysis of Ambrosia Fusariam Clade fungi.</title>
        <authorList>
            <person name="Stajich J.E."/>
            <person name="Carrillo J."/>
            <person name="Kijimoto T."/>
            <person name="Eskalen A."/>
            <person name="O'Donnell K."/>
            <person name="Kasson M."/>
        </authorList>
    </citation>
    <scope>NUCLEOTIDE SEQUENCE [LARGE SCALE GENOMIC DNA]</scope>
    <source>
        <strain evidence="3 4">UCR1854</strain>
    </source>
</reference>
<name>A0A430KXL7_9HYPO</name>
<feature type="region of interest" description="Disordered" evidence="2">
    <location>
        <begin position="1"/>
        <end position="25"/>
    </location>
</feature>
<keyword evidence="4" id="KW-1185">Reference proteome</keyword>
<dbReference type="Proteomes" id="UP000287124">
    <property type="component" value="Unassembled WGS sequence"/>
</dbReference>
<proteinExistence type="predicted"/>
<dbReference type="EMBL" id="MIKF01001009">
    <property type="protein sequence ID" value="RTE68239.1"/>
    <property type="molecule type" value="Genomic_DNA"/>
</dbReference>
<protein>
    <submittedName>
        <fullName evidence="3">Uncharacterized protein</fullName>
    </submittedName>
</protein>